<dbReference type="PROSITE" id="PS50263">
    <property type="entry name" value="CN_HYDROLASE"/>
    <property type="match status" value="1"/>
</dbReference>
<dbReference type="Pfam" id="PF00795">
    <property type="entry name" value="CN_hydrolase"/>
    <property type="match status" value="1"/>
</dbReference>
<keyword evidence="3 8" id="KW-0808">Transferase</keyword>
<dbReference type="GO" id="GO:0016410">
    <property type="term" value="F:N-acyltransferase activity"/>
    <property type="evidence" value="ECO:0007669"/>
    <property type="project" value="UniProtKB-UniRule"/>
</dbReference>
<feature type="domain" description="CN hydrolase" evidence="9">
    <location>
        <begin position="223"/>
        <end position="479"/>
    </location>
</feature>
<dbReference type="InterPro" id="IPR036526">
    <property type="entry name" value="C-N_Hydrolase_sf"/>
</dbReference>
<organism evidence="10 11">
    <name type="scientific">Luteimicrobium xylanilyticum</name>
    <dbReference type="NCBI Taxonomy" id="1133546"/>
    <lineage>
        <taxon>Bacteria</taxon>
        <taxon>Bacillati</taxon>
        <taxon>Actinomycetota</taxon>
        <taxon>Actinomycetes</taxon>
        <taxon>Micrococcales</taxon>
        <taxon>Luteimicrobium</taxon>
    </lineage>
</organism>
<evidence type="ECO:0000256" key="7">
    <source>
        <dbReference type="ARBA" id="ARBA00023315"/>
    </source>
</evidence>
<feature type="transmembrane region" description="Helical" evidence="8">
    <location>
        <begin position="83"/>
        <end position="106"/>
    </location>
</feature>
<dbReference type="SUPFAM" id="SSF56317">
    <property type="entry name" value="Carbon-nitrogen hydrolase"/>
    <property type="match status" value="1"/>
</dbReference>
<dbReference type="CDD" id="cd07571">
    <property type="entry name" value="ALP_N-acyl_transferase"/>
    <property type="match status" value="1"/>
</dbReference>
<evidence type="ECO:0000313" key="11">
    <source>
        <dbReference type="Proteomes" id="UP000326702"/>
    </source>
</evidence>
<dbReference type="NCBIfam" id="TIGR00546">
    <property type="entry name" value="lnt"/>
    <property type="match status" value="1"/>
</dbReference>
<keyword evidence="5 8" id="KW-1133">Transmembrane helix</keyword>
<dbReference type="PANTHER" id="PTHR38686">
    <property type="entry name" value="APOLIPOPROTEIN N-ACYLTRANSFERASE"/>
    <property type="match status" value="1"/>
</dbReference>
<dbReference type="EMBL" id="CP045529">
    <property type="protein sequence ID" value="QFU98286.1"/>
    <property type="molecule type" value="Genomic_DNA"/>
</dbReference>
<keyword evidence="2 8" id="KW-1003">Cell membrane</keyword>
<keyword evidence="4 8" id="KW-0812">Transmembrane</keyword>
<dbReference type="GO" id="GO:0005886">
    <property type="term" value="C:plasma membrane"/>
    <property type="evidence" value="ECO:0007669"/>
    <property type="project" value="UniProtKB-SubCell"/>
</dbReference>
<keyword evidence="7 8" id="KW-0012">Acyltransferase</keyword>
<dbReference type="UniPathway" id="UPA00666"/>
<gene>
    <name evidence="8" type="primary">lnt</name>
    <name evidence="10" type="ORF">KDY119_01798</name>
</gene>
<dbReference type="Gene3D" id="3.60.110.10">
    <property type="entry name" value="Carbon-nitrogen hydrolase"/>
    <property type="match status" value="1"/>
</dbReference>
<feature type="transmembrane region" description="Helical" evidence="8">
    <location>
        <begin position="118"/>
        <end position="140"/>
    </location>
</feature>
<feature type="transmembrane region" description="Helical" evidence="8">
    <location>
        <begin position="57"/>
        <end position="77"/>
    </location>
</feature>
<feature type="transmembrane region" description="Helical" evidence="8">
    <location>
        <begin position="192"/>
        <end position="214"/>
    </location>
</feature>
<comment type="similarity">
    <text evidence="8">Belongs to the CN hydrolase family. Apolipoprotein N-acyltransferase subfamily.</text>
</comment>
<dbReference type="EC" id="2.3.1.269" evidence="8"/>
<proteinExistence type="inferred from homology"/>
<feature type="transmembrane region" description="Helical" evidence="8">
    <location>
        <begin position="160"/>
        <end position="185"/>
    </location>
</feature>
<feature type="transmembrane region" description="Helical" evidence="8">
    <location>
        <begin position="35"/>
        <end position="50"/>
    </location>
</feature>
<accession>A0A5P9QAL3</accession>
<evidence type="ECO:0000256" key="1">
    <source>
        <dbReference type="ARBA" id="ARBA00004651"/>
    </source>
</evidence>
<dbReference type="KEGG" id="lxl:KDY119_01798"/>
<name>A0A5P9QAL3_9MICO</name>
<dbReference type="InterPro" id="IPR003010">
    <property type="entry name" value="C-N_Hydrolase"/>
</dbReference>
<evidence type="ECO:0000256" key="3">
    <source>
        <dbReference type="ARBA" id="ARBA00022679"/>
    </source>
</evidence>
<evidence type="ECO:0000259" key="9">
    <source>
        <dbReference type="PROSITE" id="PS50263"/>
    </source>
</evidence>
<comment type="catalytic activity">
    <reaction evidence="8">
        <text>N-terminal S-1,2-diacyl-sn-glyceryl-L-cysteinyl-[lipoprotein] + a glycerophospholipid = N-acyl-S-1,2-diacyl-sn-glyceryl-L-cysteinyl-[lipoprotein] + a 2-acyl-sn-glycero-3-phospholipid + H(+)</text>
        <dbReference type="Rhea" id="RHEA:48228"/>
        <dbReference type="Rhea" id="RHEA-COMP:14681"/>
        <dbReference type="Rhea" id="RHEA-COMP:14684"/>
        <dbReference type="ChEBI" id="CHEBI:15378"/>
        <dbReference type="ChEBI" id="CHEBI:136912"/>
        <dbReference type="ChEBI" id="CHEBI:140656"/>
        <dbReference type="ChEBI" id="CHEBI:140657"/>
        <dbReference type="ChEBI" id="CHEBI:140660"/>
        <dbReference type="EC" id="2.3.1.269"/>
    </reaction>
</comment>
<dbReference type="RefSeq" id="WP_051136553.1">
    <property type="nucleotide sequence ID" value="NZ_BAABIH010000002.1"/>
</dbReference>
<evidence type="ECO:0000256" key="2">
    <source>
        <dbReference type="ARBA" id="ARBA00022475"/>
    </source>
</evidence>
<dbReference type="Proteomes" id="UP000326702">
    <property type="component" value="Chromosome"/>
</dbReference>
<dbReference type="Pfam" id="PF20154">
    <property type="entry name" value="LNT_N"/>
    <property type="match status" value="1"/>
</dbReference>
<dbReference type="PANTHER" id="PTHR38686:SF1">
    <property type="entry name" value="APOLIPOPROTEIN N-ACYLTRANSFERASE"/>
    <property type="match status" value="1"/>
</dbReference>
<evidence type="ECO:0000256" key="8">
    <source>
        <dbReference type="HAMAP-Rule" id="MF_01148"/>
    </source>
</evidence>
<comment type="subcellular location">
    <subcellularLocation>
        <location evidence="1 8">Cell membrane</location>
        <topology evidence="1 8">Multi-pass membrane protein</topology>
    </subcellularLocation>
</comment>
<evidence type="ECO:0000313" key="10">
    <source>
        <dbReference type="EMBL" id="QFU98286.1"/>
    </source>
</evidence>
<comment type="function">
    <text evidence="8">Catalyzes the phospholipid dependent N-acylation of the N-terminal cysteine of apolipoprotein, the last step in lipoprotein maturation.</text>
</comment>
<reference evidence="10 11" key="1">
    <citation type="submission" date="2019-10" db="EMBL/GenBank/DDBJ databases">
        <title>Genome sequence of Luteimicrobium xylanilyticum HY-24.</title>
        <authorList>
            <person name="Kim D.Y."/>
            <person name="Park H.-Y."/>
        </authorList>
    </citation>
    <scope>NUCLEOTIDE SEQUENCE [LARGE SCALE GENOMIC DNA]</scope>
    <source>
        <strain evidence="10 11">HY-24</strain>
    </source>
</reference>
<comment type="pathway">
    <text evidence="8">Protein modification; lipoprotein biosynthesis (N-acyl transfer).</text>
</comment>
<keyword evidence="11" id="KW-1185">Reference proteome</keyword>
<dbReference type="InterPro" id="IPR045378">
    <property type="entry name" value="LNT_N"/>
</dbReference>
<dbReference type="InterPro" id="IPR004563">
    <property type="entry name" value="Apolipo_AcylTrfase"/>
</dbReference>
<sequence length="526" mass="55847">MPRSSPVPAPGRILSLLLAAAGGAALFLSFPDADVWGLVFVAVALLYVALQRRGLWWNALVGLVFGLAFFPAHLWWSNIAAGVVAWIALSVASALFLALLGVAWSLARGLRALSRAGWWDAVAFPVLFVGVEAFRSAWPWGGFPWGRLAFTQVDSPVGRLAPLGGTVGVSFVVAVVGTLLGIVVLRAVRLRVLGVVVGTAVAFVLVVAPLSVGLDVLPQDGELKVGMVQGNVSKPGASAFDNAGEVLRNHLAGTYDLLDKVQPGDLDMVIWPENGSDYDPQQYKDVGDAITSAAKAVGAPILVGAQEYPKTGGRYNVSLLWDPDKGVIDRYVKQHPVPFGEYIPLRSFVSHFSASVDEVQTDMLPGHGPAIMELPSTRLGRDVPFSTVICFEVAYDSIVEQSVKLGSEVLLVQTNNASFGYTAESTQQLEMTRFRAMETGRAAVQASTVGVSAVVSPSGIVLQRTGLFEPAQLVADLPLRTSITPAVRAGEWPARAVGTVAVLLVIGGMIGSLRRALARRRLPGER</sequence>
<feature type="transmembrane region" description="Helical" evidence="8">
    <location>
        <begin position="492"/>
        <end position="513"/>
    </location>
</feature>
<evidence type="ECO:0000256" key="5">
    <source>
        <dbReference type="ARBA" id="ARBA00022989"/>
    </source>
</evidence>
<keyword evidence="10" id="KW-0449">Lipoprotein</keyword>
<dbReference type="GO" id="GO:0042158">
    <property type="term" value="P:lipoprotein biosynthetic process"/>
    <property type="evidence" value="ECO:0007669"/>
    <property type="project" value="UniProtKB-UniRule"/>
</dbReference>
<dbReference type="AlphaFoldDB" id="A0A5P9QAL3"/>
<keyword evidence="6 8" id="KW-0472">Membrane</keyword>
<evidence type="ECO:0000256" key="6">
    <source>
        <dbReference type="ARBA" id="ARBA00023136"/>
    </source>
</evidence>
<dbReference type="HAMAP" id="MF_01148">
    <property type="entry name" value="Lnt"/>
    <property type="match status" value="1"/>
</dbReference>
<evidence type="ECO:0000256" key="4">
    <source>
        <dbReference type="ARBA" id="ARBA00022692"/>
    </source>
</evidence>
<feature type="transmembrane region" description="Helical" evidence="8">
    <location>
        <begin position="12"/>
        <end position="29"/>
    </location>
</feature>
<protein>
    <recommendedName>
        <fullName evidence="8">Apolipoprotein N-acyltransferase</fullName>
        <shortName evidence="8">ALP N-acyltransferase</shortName>
        <ecNumber evidence="8">2.3.1.269</ecNumber>
    </recommendedName>
</protein>